<dbReference type="GO" id="GO:0008360">
    <property type="term" value="P:regulation of cell shape"/>
    <property type="evidence" value="ECO:0007669"/>
    <property type="project" value="TreeGrafter"/>
</dbReference>
<dbReference type="Proteomes" id="UP000095283">
    <property type="component" value="Unplaced"/>
</dbReference>
<dbReference type="WBParaSite" id="Hba_10379">
    <property type="protein sequence ID" value="Hba_10379"/>
    <property type="gene ID" value="Hba_10379"/>
</dbReference>
<evidence type="ECO:0000256" key="1">
    <source>
        <dbReference type="ARBA" id="ARBA00023449"/>
    </source>
</evidence>
<keyword evidence="2" id="KW-0812">Transmembrane</keyword>
<dbReference type="InterPro" id="IPR043592">
    <property type="entry name" value="FMNL_animal"/>
</dbReference>
<protein>
    <submittedName>
        <fullName evidence="5">FH2 domain-containing protein</fullName>
    </submittedName>
</protein>
<dbReference type="PANTHER" id="PTHR45857">
    <property type="entry name" value="FORMIN-LIKE PROTEIN"/>
    <property type="match status" value="1"/>
</dbReference>
<dbReference type="AlphaFoldDB" id="A0A1I7WYN8"/>
<dbReference type="PANTHER" id="PTHR45857:SF8">
    <property type="entry name" value="FORMIN-HOMOLOGY AND ZINC FINGER DOMAINS PROTEIN 1"/>
    <property type="match status" value="1"/>
</dbReference>
<organism evidence="4 5">
    <name type="scientific">Heterorhabditis bacteriophora</name>
    <name type="common">Entomopathogenic nematode worm</name>
    <dbReference type="NCBI Taxonomy" id="37862"/>
    <lineage>
        <taxon>Eukaryota</taxon>
        <taxon>Metazoa</taxon>
        <taxon>Ecdysozoa</taxon>
        <taxon>Nematoda</taxon>
        <taxon>Chromadorea</taxon>
        <taxon>Rhabditida</taxon>
        <taxon>Rhabditina</taxon>
        <taxon>Rhabditomorpha</taxon>
        <taxon>Strongyloidea</taxon>
        <taxon>Heterorhabditidae</taxon>
        <taxon>Heterorhabditis</taxon>
    </lineage>
</organism>
<comment type="similarity">
    <text evidence="1">Belongs to the formin homology family.</text>
</comment>
<dbReference type="PROSITE" id="PS51444">
    <property type="entry name" value="FH2"/>
    <property type="match status" value="1"/>
</dbReference>
<evidence type="ECO:0000259" key="3">
    <source>
        <dbReference type="PROSITE" id="PS51444"/>
    </source>
</evidence>
<feature type="transmembrane region" description="Helical" evidence="2">
    <location>
        <begin position="286"/>
        <end position="311"/>
    </location>
</feature>
<dbReference type="GO" id="GO:0030866">
    <property type="term" value="P:cortical actin cytoskeleton organization"/>
    <property type="evidence" value="ECO:0007669"/>
    <property type="project" value="TreeGrafter"/>
</dbReference>
<dbReference type="GO" id="GO:0005829">
    <property type="term" value="C:cytosol"/>
    <property type="evidence" value="ECO:0007669"/>
    <property type="project" value="TreeGrafter"/>
</dbReference>
<evidence type="ECO:0000256" key="2">
    <source>
        <dbReference type="SAM" id="Phobius"/>
    </source>
</evidence>
<dbReference type="SUPFAM" id="SSF101447">
    <property type="entry name" value="Formin homology 2 domain (FH2 domain)"/>
    <property type="match status" value="1"/>
</dbReference>
<evidence type="ECO:0000313" key="5">
    <source>
        <dbReference type="WBParaSite" id="Hba_10379"/>
    </source>
</evidence>
<sequence length="379" mass="44320">MSTNQDRKISCQVLLFTVIYIYIYIHIYTYPQKHDSLESVDNGVSSSGSTDDMRNNHPRECLVDKIGLFHILYFLLIMFMLGVRSTSSWSLVMLPQPSRPTENQPRYLVRNIGNFVLDDQQTKDTIFDGIPNELEADDHMSNESRLEYPLLTEEQHQLVSDVIKEIHLKKFEVEFSIHRMDLKVLPLERAALVLSVTPSATDVSRIKNFVENHPDFKWTEEEQFIIDVCLLAKIERAEEKLKVMIHNATFDDEIQKINTELDNFSSAAKAVQSSENFRSILELVRILLPIIFLSKLVCLNLFFFYFVHMYLVPFLDIFSSIGRLIDGNNRMQRELELLSFDHDQLTQRLLADCRQVEETMDKLMRVKTNFINIHIYLLM</sequence>
<dbReference type="GO" id="GO:0051015">
    <property type="term" value="F:actin filament binding"/>
    <property type="evidence" value="ECO:0007669"/>
    <property type="project" value="TreeGrafter"/>
</dbReference>
<name>A0A1I7WYN8_HETBA</name>
<keyword evidence="2" id="KW-1133">Transmembrane helix</keyword>
<keyword evidence="4" id="KW-1185">Reference proteome</keyword>
<feature type="transmembrane region" description="Helical" evidence="2">
    <location>
        <begin position="66"/>
        <end position="83"/>
    </location>
</feature>
<proteinExistence type="inferred from homology"/>
<reference evidence="5" key="1">
    <citation type="submission" date="2016-11" db="UniProtKB">
        <authorList>
            <consortium name="WormBaseParasite"/>
        </authorList>
    </citation>
    <scope>IDENTIFICATION</scope>
</reference>
<dbReference type="GO" id="GO:0016477">
    <property type="term" value="P:cell migration"/>
    <property type="evidence" value="ECO:0007669"/>
    <property type="project" value="TreeGrafter"/>
</dbReference>
<evidence type="ECO:0000313" key="4">
    <source>
        <dbReference type="Proteomes" id="UP000095283"/>
    </source>
</evidence>
<accession>A0A1I7WYN8</accession>
<dbReference type="Pfam" id="PF02181">
    <property type="entry name" value="FH2"/>
    <property type="match status" value="1"/>
</dbReference>
<dbReference type="InterPro" id="IPR042201">
    <property type="entry name" value="FH2_Formin_sf"/>
</dbReference>
<dbReference type="Gene3D" id="1.20.58.2220">
    <property type="entry name" value="Formin, FH2 domain"/>
    <property type="match status" value="1"/>
</dbReference>
<feature type="transmembrane region" description="Helical" evidence="2">
    <location>
        <begin position="12"/>
        <end position="30"/>
    </location>
</feature>
<dbReference type="InterPro" id="IPR015425">
    <property type="entry name" value="FH2_Formin"/>
</dbReference>
<keyword evidence="2" id="KW-0472">Membrane</keyword>
<feature type="domain" description="FH2" evidence="3">
    <location>
        <begin position="84"/>
        <end position="379"/>
    </location>
</feature>